<evidence type="ECO:0000256" key="1">
    <source>
        <dbReference type="SAM" id="Phobius"/>
    </source>
</evidence>
<dbReference type="EMBL" id="JASZZN010000146">
    <property type="protein sequence ID" value="MDM4019562.1"/>
    <property type="molecule type" value="Genomic_DNA"/>
</dbReference>
<reference evidence="2 3" key="1">
    <citation type="submission" date="2023-06" db="EMBL/GenBank/DDBJ databases">
        <title>Roseiconus lacunae JC819 isolated from Gulf of Mannar region, Tamil Nadu.</title>
        <authorList>
            <person name="Pk S."/>
            <person name="Ch S."/>
            <person name="Ch V.R."/>
        </authorList>
    </citation>
    <scope>NUCLEOTIDE SEQUENCE [LARGE SCALE GENOMIC DNA]</scope>
    <source>
        <strain evidence="2 3">JC819</strain>
    </source>
</reference>
<keyword evidence="1" id="KW-0812">Transmembrane</keyword>
<gene>
    <name evidence="2" type="ORF">QTN89_29180</name>
</gene>
<keyword evidence="3" id="KW-1185">Reference proteome</keyword>
<dbReference type="Proteomes" id="UP001239462">
    <property type="component" value="Unassembled WGS sequence"/>
</dbReference>
<feature type="non-terminal residue" evidence="2">
    <location>
        <position position="1"/>
    </location>
</feature>
<feature type="transmembrane region" description="Helical" evidence="1">
    <location>
        <begin position="136"/>
        <end position="157"/>
    </location>
</feature>
<evidence type="ECO:0000313" key="2">
    <source>
        <dbReference type="EMBL" id="MDM4019562.1"/>
    </source>
</evidence>
<proteinExistence type="predicted"/>
<protein>
    <submittedName>
        <fullName evidence="2">Uncharacterized protein</fullName>
    </submittedName>
</protein>
<name>A0ABT7PSU9_9BACT</name>
<feature type="transmembrane region" description="Helical" evidence="1">
    <location>
        <begin position="88"/>
        <end position="110"/>
    </location>
</feature>
<dbReference type="RefSeq" id="WP_289167684.1">
    <property type="nucleotide sequence ID" value="NZ_JASZZN010000146.1"/>
</dbReference>
<feature type="transmembrane region" description="Helical" evidence="1">
    <location>
        <begin position="13"/>
        <end position="33"/>
    </location>
</feature>
<evidence type="ECO:0000313" key="3">
    <source>
        <dbReference type="Proteomes" id="UP001239462"/>
    </source>
</evidence>
<accession>A0ABT7PSU9</accession>
<keyword evidence="1" id="KW-1133">Transmembrane helix</keyword>
<comment type="caution">
    <text evidence="2">The sequence shown here is derived from an EMBL/GenBank/DDBJ whole genome shotgun (WGS) entry which is preliminary data.</text>
</comment>
<organism evidence="2 3">
    <name type="scientific">Roseiconus lacunae</name>
    <dbReference type="NCBI Taxonomy" id="2605694"/>
    <lineage>
        <taxon>Bacteria</taxon>
        <taxon>Pseudomonadati</taxon>
        <taxon>Planctomycetota</taxon>
        <taxon>Planctomycetia</taxon>
        <taxon>Pirellulales</taxon>
        <taxon>Pirellulaceae</taxon>
        <taxon>Roseiconus</taxon>
    </lineage>
</organism>
<feature type="transmembrane region" description="Helical" evidence="1">
    <location>
        <begin position="53"/>
        <end position="76"/>
    </location>
</feature>
<keyword evidence="1" id="KW-0472">Membrane</keyword>
<sequence length="166" mass="19024">TRERVARNLTLKLTVRFAFFLVGFFVPLAFFRFSDSYVLSDPSHWINTGTLEFYWLTSLLVYVLPVVLTLCELDPLRQRVKERVDWPAFAYSIVTVAYFGLVLLAFPPLYESLFGRDPLFSNPPPNVWSSTQLGPAVRFLGLVFAISITISAFTLSVDRDWKRAMS</sequence>